<keyword evidence="1" id="KW-0812">Transmembrane</keyword>
<dbReference type="RefSeq" id="WP_044040312.1">
    <property type="nucleotide sequence ID" value="NZ_HG917869.1"/>
</dbReference>
<feature type="transmembrane region" description="Helical" evidence="1">
    <location>
        <begin position="76"/>
        <end position="93"/>
    </location>
</feature>
<reference evidence="2 3" key="1">
    <citation type="submission" date="2013-11" db="EMBL/GenBank/DDBJ databases">
        <title>Complete genome sequence of Clostridum sp. M2/40.</title>
        <authorList>
            <person name="Wibberg D."/>
            <person name="Puehler A."/>
            <person name="Schlueter A."/>
        </authorList>
    </citation>
    <scope>NUCLEOTIDE SEQUENCE [LARGE SCALE GENOMIC DNA]</scope>
    <source>
        <strain evidence="3">M2/40</strain>
    </source>
</reference>
<keyword evidence="3" id="KW-1185">Reference proteome</keyword>
<dbReference type="AlphaFoldDB" id="W6RZS8"/>
<dbReference type="Proteomes" id="UP000019426">
    <property type="component" value="Chromosome M2/40_rep2"/>
</dbReference>
<dbReference type="HOGENOM" id="CLU_2080659_0_0_9"/>
<gene>
    <name evidence="2" type="ORF">CM240_3049</name>
</gene>
<evidence type="ECO:0008006" key="4">
    <source>
        <dbReference type="Google" id="ProtNLM"/>
    </source>
</evidence>
<keyword evidence="1" id="KW-1133">Transmembrane helix</keyword>
<accession>W6RZS8</accession>
<organism evidence="2 3">
    <name type="scientific">Clostridium bornimense</name>
    <dbReference type="NCBI Taxonomy" id="1216932"/>
    <lineage>
        <taxon>Bacteria</taxon>
        <taxon>Bacillati</taxon>
        <taxon>Bacillota</taxon>
        <taxon>Clostridia</taxon>
        <taxon>Eubacteriales</taxon>
        <taxon>Clostridiaceae</taxon>
        <taxon>Clostridium</taxon>
    </lineage>
</organism>
<evidence type="ECO:0000313" key="3">
    <source>
        <dbReference type="Proteomes" id="UP000019426"/>
    </source>
</evidence>
<dbReference type="EMBL" id="HG917869">
    <property type="protein sequence ID" value="CDM70166.1"/>
    <property type="molecule type" value="Genomic_DNA"/>
</dbReference>
<feature type="transmembrane region" description="Helical" evidence="1">
    <location>
        <begin position="45"/>
        <end position="64"/>
    </location>
</feature>
<name>W6RZS8_9CLOT</name>
<evidence type="ECO:0000313" key="2">
    <source>
        <dbReference type="EMBL" id="CDM70166.1"/>
    </source>
</evidence>
<sequence length="117" mass="13869">MKYCPHCNNKLKLFSKESFNVTRSYALKCDKCNNKFSHTLLTDRYNTISTVFFFSIILVFFDDIQYYINLLVHNNFTANVIIFCLVLIGFIIINNFNFPWTRYEATYEKEINKASTS</sequence>
<keyword evidence="1" id="KW-0472">Membrane</keyword>
<evidence type="ECO:0000256" key="1">
    <source>
        <dbReference type="SAM" id="Phobius"/>
    </source>
</evidence>
<protein>
    <recommendedName>
        <fullName evidence="4">Cxxc_20_cxxc protein</fullName>
    </recommendedName>
</protein>
<dbReference type="OrthoDB" id="2735920at2"/>
<dbReference type="KEGG" id="clt:CM240_3049"/>
<proteinExistence type="predicted"/>